<protein>
    <submittedName>
        <fullName evidence="2">Uncharacterized protein</fullName>
    </submittedName>
</protein>
<feature type="chain" id="PRO_5040946238" evidence="1">
    <location>
        <begin position="22"/>
        <end position="135"/>
    </location>
</feature>
<gene>
    <name evidence="2" type="ORF">OS493_036432</name>
</gene>
<keyword evidence="1" id="KW-0732">Signal</keyword>
<sequence>MNRLMIFVVLAFLSLRHGSLSCRFHEQDFSDVEQILVQAFKKKLLKELGFSSVPNVSKILVPKIPSFYKHLIEAENIKPIQTTESDKDDFHAKTKQLFLFPKQVTNGIGKNYIFKAKPQTFDTGDQISHFMDSHH</sequence>
<dbReference type="OrthoDB" id="5948587at2759"/>
<name>A0A9W9YY13_9CNID</name>
<accession>A0A9W9YY13</accession>
<evidence type="ECO:0000313" key="2">
    <source>
        <dbReference type="EMBL" id="KAJ7369789.1"/>
    </source>
</evidence>
<dbReference type="Proteomes" id="UP001163046">
    <property type="component" value="Unassembled WGS sequence"/>
</dbReference>
<organism evidence="2 3">
    <name type="scientific">Desmophyllum pertusum</name>
    <dbReference type="NCBI Taxonomy" id="174260"/>
    <lineage>
        <taxon>Eukaryota</taxon>
        <taxon>Metazoa</taxon>
        <taxon>Cnidaria</taxon>
        <taxon>Anthozoa</taxon>
        <taxon>Hexacorallia</taxon>
        <taxon>Scleractinia</taxon>
        <taxon>Caryophylliina</taxon>
        <taxon>Caryophylliidae</taxon>
        <taxon>Desmophyllum</taxon>
    </lineage>
</organism>
<comment type="caution">
    <text evidence="2">The sequence shown here is derived from an EMBL/GenBank/DDBJ whole genome shotgun (WGS) entry which is preliminary data.</text>
</comment>
<keyword evidence="3" id="KW-1185">Reference proteome</keyword>
<dbReference type="Gene3D" id="2.60.120.970">
    <property type="match status" value="1"/>
</dbReference>
<evidence type="ECO:0000313" key="3">
    <source>
        <dbReference type="Proteomes" id="UP001163046"/>
    </source>
</evidence>
<dbReference type="EMBL" id="MU826886">
    <property type="protein sequence ID" value="KAJ7369789.1"/>
    <property type="molecule type" value="Genomic_DNA"/>
</dbReference>
<proteinExistence type="predicted"/>
<reference evidence="2" key="1">
    <citation type="submission" date="2023-01" db="EMBL/GenBank/DDBJ databases">
        <title>Genome assembly of the deep-sea coral Lophelia pertusa.</title>
        <authorList>
            <person name="Herrera S."/>
            <person name="Cordes E."/>
        </authorList>
    </citation>
    <scope>NUCLEOTIDE SEQUENCE</scope>
    <source>
        <strain evidence="2">USNM1676648</strain>
        <tissue evidence="2">Polyp</tissue>
    </source>
</reference>
<evidence type="ECO:0000256" key="1">
    <source>
        <dbReference type="SAM" id="SignalP"/>
    </source>
</evidence>
<dbReference type="AlphaFoldDB" id="A0A9W9YY13"/>
<feature type="signal peptide" evidence="1">
    <location>
        <begin position="1"/>
        <end position="21"/>
    </location>
</feature>